<feature type="domain" description="MPN" evidence="6">
    <location>
        <begin position="3"/>
        <end position="137"/>
    </location>
</feature>
<dbReference type="Gene3D" id="3.40.140.10">
    <property type="entry name" value="Cytidine Deaminase, domain 2"/>
    <property type="match status" value="1"/>
</dbReference>
<dbReference type="InterPro" id="IPR028090">
    <property type="entry name" value="JAB_dom_prok"/>
</dbReference>
<gene>
    <name evidence="7" type="ORF">JAO74_15245</name>
</gene>
<reference evidence="8" key="1">
    <citation type="submission" date="2020-12" db="EMBL/GenBank/DDBJ databases">
        <title>Hymenobacter sp.</title>
        <authorList>
            <person name="Kim M.K."/>
        </authorList>
    </citation>
    <scope>NUCLEOTIDE SEQUENCE [LARGE SCALE GENOMIC DNA]</scope>
    <source>
        <strain evidence="8">BT553</strain>
    </source>
</reference>
<keyword evidence="3" id="KW-0378">Hydrolase</keyword>
<keyword evidence="8" id="KW-1185">Reference proteome</keyword>
<evidence type="ECO:0000256" key="1">
    <source>
        <dbReference type="ARBA" id="ARBA00022670"/>
    </source>
</evidence>
<dbReference type="InterPro" id="IPR037518">
    <property type="entry name" value="MPN"/>
</dbReference>
<dbReference type="InterPro" id="IPR051929">
    <property type="entry name" value="VirAsm_ModProt"/>
</dbReference>
<evidence type="ECO:0000256" key="3">
    <source>
        <dbReference type="ARBA" id="ARBA00022801"/>
    </source>
</evidence>
<evidence type="ECO:0000259" key="6">
    <source>
        <dbReference type="PROSITE" id="PS50249"/>
    </source>
</evidence>
<keyword evidence="4" id="KW-0862">Zinc</keyword>
<organism evidence="7 8">
    <name type="scientific">Sphingomonas mollis</name>
    <dbReference type="NCBI Taxonomy" id="2795726"/>
    <lineage>
        <taxon>Bacteria</taxon>
        <taxon>Pseudomonadati</taxon>
        <taxon>Pseudomonadota</taxon>
        <taxon>Alphaproteobacteria</taxon>
        <taxon>Sphingomonadales</taxon>
        <taxon>Sphingomonadaceae</taxon>
        <taxon>Sphingomonas</taxon>
    </lineage>
</organism>
<dbReference type="PANTHER" id="PTHR34858:SF1">
    <property type="entry name" value="CYSO-CYSTEINE PEPTIDASE"/>
    <property type="match status" value="1"/>
</dbReference>
<dbReference type="SUPFAM" id="SSF102712">
    <property type="entry name" value="JAB1/MPN domain"/>
    <property type="match status" value="1"/>
</dbReference>
<keyword evidence="1" id="KW-0645">Protease</keyword>
<evidence type="ECO:0000256" key="5">
    <source>
        <dbReference type="ARBA" id="ARBA00023049"/>
    </source>
</evidence>
<dbReference type="PANTHER" id="PTHR34858">
    <property type="entry name" value="CYSO-CYSTEINE PEPTIDASE"/>
    <property type="match status" value="1"/>
</dbReference>
<dbReference type="SMART" id="SM00232">
    <property type="entry name" value="JAB_MPN"/>
    <property type="match status" value="1"/>
</dbReference>
<evidence type="ECO:0000256" key="4">
    <source>
        <dbReference type="ARBA" id="ARBA00022833"/>
    </source>
</evidence>
<sequence length="138" mass="13895">MDVAISSDLLQRIVAAAAADPAVEVCGLLFGEAGAIVAVEACRNVAGDPARRFEIDPAALIAAYRRGRSGGPAVIGCYHSHPTGIAAPSARDAGDAAADGGLWLIVGGGAVTAWRAVANGPVHGRFEPVRLVVATDRG</sequence>
<evidence type="ECO:0000256" key="2">
    <source>
        <dbReference type="ARBA" id="ARBA00022723"/>
    </source>
</evidence>
<evidence type="ECO:0000313" key="7">
    <source>
        <dbReference type="EMBL" id="MBJ6123150.1"/>
    </source>
</evidence>
<keyword evidence="2" id="KW-0479">Metal-binding</keyword>
<dbReference type="Proteomes" id="UP000640426">
    <property type="component" value="Unassembled WGS sequence"/>
</dbReference>
<dbReference type="EMBL" id="JAELXS010000009">
    <property type="protein sequence ID" value="MBJ6123150.1"/>
    <property type="molecule type" value="Genomic_DNA"/>
</dbReference>
<evidence type="ECO:0000313" key="8">
    <source>
        <dbReference type="Proteomes" id="UP000640426"/>
    </source>
</evidence>
<proteinExistence type="predicted"/>
<accession>A0ABS0XTR1</accession>
<dbReference type="Pfam" id="PF14464">
    <property type="entry name" value="Prok-JAB"/>
    <property type="match status" value="1"/>
</dbReference>
<dbReference type="PROSITE" id="PS50249">
    <property type="entry name" value="MPN"/>
    <property type="match status" value="1"/>
</dbReference>
<dbReference type="InterPro" id="IPR000555">
    <property type="entry name" value="JAMM/MPN+_dom"/>
</dbReference>
<protein>
    <submittedName>
        <fullName evidence="7">M67 family metallopeptidase</fullName>
    </submittedName>
</protein>
<name>A0ABS0XTR1_9SPHN</name>
<dbReference type="CDD" id="cd08070">
    <property type="entry name" value="MPN_like"/>
    <property type="match status" value="1"/>
</dbReference>
<comment type="caution">
    <text evidence="7">The sequence shown here is derived from an EMBL/GenBank/DDBJ whole genome shotgun (WGS) entry which is preliminary data.</text>
</comment>
<keyword evidence="5" id="KW-0482">Metalloprotease</keyword>